<feature type="domain" description="DUF7552" evidence="2">
    <location>
        <begin position="5"/>
        <end position="79"/>
    </location>
</feature>
<keyword evidence="4" id="KW-1185">Reference proteome</keyword>
<sequence>MVGTTLIELRERVESLASDGGTYFLVCARTGERPIPTTGLRFEGRATARSAVRAAEQYRTSLRRYDEQLPYRDLVVCQDADTGTSAAAGGEARDAGEDRWSLSEPVLRGTATADDRQRLTEFCHEVAAVVFETLSETGYDAVETAVMDAYFELAESVEDTDELCLCLLESVAAELDARLSPAEQAAVLSDAASRLDSRTTARGPRIDAAFAHLRAAGVVESVSRSPWSVDLRQGTRSVVVRLHEYALSPQDGRLPTLPLVVELYRGGWDWSPASVEVTDSDDEDWRVRLVLAREPDPGDLARAPIRPAGA</sequence>
<dbReference type="Pfam" id="PF24420">
    <property type="entry name" value="DUF7551"/>
    <property type="match status" value="1"/>
</dbReference>
<evidence type="ECO:0000259" key="1">
    <source>
        <dbReference type="Pfam" id="PF24420"/>
    </source>
</evidence>
<feature type="domain" description="DUF7551" evidence="1">
    <location>
        <begin position="119"/>
        <end position="305"/>
    </location>
</feature>
<dbReference type="EMBL" id="FOYT01000003">
    <property type="protein sequence ID" value="SFR66702.1"/>
    <property type="molecule type" value="Genomic_DNA"/>
</dbReference>
<evidence type="ECO:0000313" key="4">
    <source>
        <dbReference type="Proteomes" id="UP000198531"/>
    </source>
</evidence>
<dbReference type="InterPro" id="IPR055974">
    <property type="entry name" value="DUF7552"/>
</dbReference>
<dbReference type="OrthoDB" id="342580at2157"/>
<dbReference type="InterPro" id="IPR055973">
    <property type="entry name" value="DUF7551"/>
</dbReference>
<proteinExistence type="predicted"/>
<dbReference type="Proteomes" id="UP000198531">
    <property type="component" value="Unassembled WGS sequence"/>
</dbReference>
<evidence type="ECO:0000259" key="2">
    <source>
        <dbReference type="Pfam" id="PF24422"/>
    </source>
</evidence>
<dbReference type="RefSeq" id="WP_089809692.1">
    <property type="nucleotide sequence ID" value="NZ_FOYT01000003.1"/>
</dbReference>
<organism evidence="3 4">
    <name type="scientific">Halogeometricum rufum</name>
    <dbReference type="NCBI Taxonomy" id="553469"/>
    <lineage>
        <taxon>Archaea</taxon>
        <taxon>Methanobacteriati</taxon>
        <taxon>Methanobacteriota</taxon>
        <taxon>Stenosarchaea group</taxon>
        <taxon>Halobacteria</taxon>
        <taxon>Halobacteriales</taxon>
        <taxon>Haloferacaceae</taxon>
        <taxon>Halogeometricum</taxon>
    </lineage>
</organism>
<accession>A0A1I6IJ02</accession>
<dbReference type="Pfam" id="PF24422">
    <property type="entry name" value="DUF7552"/>
    <property type="match status" value="1"/>
</dbReference>
<protein>
    <submittedName>
        <fullName evidence="3">Uncharacterized protein</fullName>
    </submittedName>
</protein>
<name>A0A1I6IJ02_9EURY</name>
<dbReference type="AlphaFoldDB" id="A0A1I6IJ02"/>
<reference evidence="4" key="1">
    <citation type="submission" date="2016-10" db="EMBL/GenBank/DDBJ databases">
        <authorList>
            <person name="Varghese N."/>
            <person name="Submissions S."/>
        </authorList>
    </citation>
    <scope>NUCLEOTIDE SEQUENCE [LARGE SCALE GENOMIC DNA]</scope>
    <source>
        <strain evidence="4">CGMCC 1.7736</strain>
    </source>
</reference>
<evidence type="ECO:0000313" key="3">
    <source>
        <dbReference type="EMBL" id="SFR66702.1"/>
    </source>
</evidence>
<gene>
    <name evidence="3" type="ORF">SAMN04487947_3340</name>
</gene>